<evidence type="ECO:0000256" key="1">
    <source>
        <dbReference type="ARBA" id="ARBA00022837"/>
    </source>
</evidence>
<dbReference type="InterPro" id="IPR018247">
    <property type="entry name" value="EF_Hand_1_Ca_BS"/>
</dbReference>
<dbReference type="Gramene" id="PRQ36816">
    <property type="protein sequence ID" value="PRQ36816"/>
    <property type="gene ID" value="RchiOBHm_Chr4g0395741"/>
</dbReference>
<dbReference type="AlphaFoldDB" id="A0A2P6QRK2"/>
<evidence type="ECO:0000259" key="2">
    <source>
        <dbReference type="PROSITE" id="PS50222"/>
    </source>
</evidence>
<protein>
    <submittedName>
        <fullName evidence="3">Putative EF-hand domain pair protein</fullName>
    </submittedName>
</protein>
<comment type="caution">
    <text evidence="3">The sequence shown here is derived from an EMBL/GenBank/DDBJ whole genome shotgun (WGS) entry which is preliminary data.</text>
</comment>
<dbReference type="Proteomes" id="UP000238479">
    <property type="component" value="Chromosome 4"/>
</dbReference>
<feature type="domain" description="EF-hand" evidence="2">
    <location>
        <begin position="62"/>
        <end position="90"/>
    </location>
</feature>
<gene>
    <name evidence="3" type="ORF">RchiOBHm_Chr4g0395741</name>
</gene>
<dbReference type="PROSITE" id="PS00018">
    <property type="entry name" value="EF_HAND_1"/>
    <property type="match status" value="1"/>
</dbReference>
<dbReference type="EMBL" id="PDCK01000042">
    <property type="protein sequence ID" value="PRQ36816.1"/>
    <property type="molecule type" value="Genomic_DNA"/>
</dbReference>
<keyword evidence="4" id="KW-1185">Reference proteome</keyword>
<dbReference type="Pfam" id="PF13499">
    <property type="entry name" value="EF-hand_7"/>
    <property type="match status" value="1"/>
</dbReference>
<dbReference type="GO" id="GO:0005509">
    <property type="term" value="F:calcium ion binding"/>
    <property type="evidence" value="ECO:0007669"/>
    <property type="project" value="InterPro"/>
</dbReference>
<evidence type="ECO:0000313" key="3">
    <source>
        <dbReference type="EMBL" id="PRQ36816.1"/>
    </source>
</evidence>
<feature type="domain" description="EF-hand" evidence="2">
    <location>
        <begin position="20"/>
        <end position="55"/>
    </location>
</feature>
<reference evidence="3 4" key="1">
    <citation type="journal article" date="2018" name="Nat. Genet.">
        <title>The Rosa genome provides new insights in the design of modern roses.</title>
        <authorList>
            <person name="Bendahmane M."/>
        </authorList>
    </citation>
    <scope>NUCLEOTIDE SEQUENCE [LARGE SCALE GENOMIC DNA]</scope>
    <source>
        <strain evidence="4">cv. Old Blush</strain>
    </source>
</reference>
<accession>A0A2P6QRK2</accession>
<dbReference type="Gene3D" id="1.10.238.10">
    <property type="entry name" value="EF-hand"/>
    <property type="match status" value="1"/>
</dbReference>
<dbReference type="STRING" id="74649.A0A2P6QRK2"/>
<name>A0A2P6QRK2_ROSCH</name>
<dbReference type="InterPro" id="IPR011992">
    <property type="entry name" value="EF-hand-dom_pair"/>
</dbReference>
<dbReference type="InterPro" id="IPR002048">
    <property type="entry name" value="EF_hand_dom"/>
</dbReference>
<organism evidence="3 4">
    <name type="scientific">Rosa chinensis</name>
    <name type="common">China rose</name>
    <dbReference type="NCBI Taxonomy" id="74649"/>
    <lineage>
        <taxon>Eukaryota</taxon>
        <taxon>Viridiplantae</taxon>
        <taxon>Streptophyta</taxon>
        <taxon>Embryophyta</taxon>
        <taxon>Tracheophyta</taxon>
        <taxon>Spermatophyta</taxon>
        <taxon>Magnoliopsida</taxon>
        <taxon>eudicotyledons</taxon>
        <taxon>Gunneridae</taxon>
        <taxon>Pentapetalae</taxon>
        <taxon>rosids</taxon>
        <taxon>fabids</taxon>
        <taxon>Rosales</taxon>
        <taxon>Rosaceae</taxon>
        <taxon>Rosoideae</taxon>
        <taxon>Rosoideae incertae sedis</taxon>
        <taxon>Rosa</taxon>
    </lineage>
</organism>
<dbReference type="PROSITE" id="PS50222">
    <property type="entry name" value="EF_HAND_2"/>
    <property type="match status" value="2"/>
</dbReference>
<dbReference type="SUPFAM" id="SSF47473">
    <property type="entry name" value="EF-hand"/>
    <property type="match status" value="1"/>
</dbReference>
<dbReference type="OMA" id="AINCTIM"/>
<evidence type="ECO:0000313" key="4">
    <source>
        <dbReference type="Proteomes" id="UP000238479"/>
    </source>
</evidence>
<sequence>MAMEELHAAASAYYQNGTQQTRNLAWSFFQSMDTNGDGRISCSEFKDFLRQSGYNWIINDPNFFNRLDRNGDGGLDFGEVLTFYYIIKTRKIRCQGSQCGAYLFGLYFTCVACFDGAHGHTFDLCPACYRSRSYYHH</sequence>
<dbReference type="CDD" id="cd00051">
    <property type="entry name" value="EFh"/>
    <property type="match status" value="1"/>
</dbReference>
<keyword evidence="1" id="KW-0106">Calcium</keyword>
<proteinExistence type="predicted"/>